<gene>
    <name evidence="14" type="primary">folK</name>
    <name evidence="14" type="ORF">GWK16_01060</name>
</gene>
<dbReference type="InterPro" id="IPR000550">
    <property type="entry name" value="Hppk"/>
</dbReference>
<dbReference type="EC" id="2.7.6.3" evidence="3"/>
<accession>A0A848E5Y4</accession>
<comment type="function">
    <text evidence="10">Catalyzes the transfer of pyrophosphate from adenosine triphosphate (ATP) to 6-hydroxymethyl-7,8-dihydropterin, an enzymatic step in folate biosynthesis pathway.</text>
</comment>
<dbReference type="GO" id="GO:0003848">
    <property type="term" value="F:2-amino-4-hydroxy-6-hydroxymethyldihydropteridine diphosphokinase activity"/>
    <property type="evidence" value="ECO:0007669"/>
    <property type="project" value="UniProtKB-EC"/>
</dbReference>
<dbReference type="Gene3D" id="3.30.70.560">
    <property type="entry name" value="7,8-Dihydro-6-hydroxymethylpterin-pyrophosphokinase HPPK"/>
    <property type="match status" value="1"/>
</dbReference>
<protein>
    <recommendedName>
        <fullName evidence="4">2-amino-4-hydroxy-6-hydroxymethyldihydropteridine pyrophosphokinase</fullName>
        <ecNumber evidence="3">2.7.6.3</ecNumber>
    </recommendedName>
    <alternativeName>
        <fullName evidence="11">6-hydroxymethyl-7,8-dihydropterin pyrophosphokinase</fullName>
    </alternativeName>
    <alternativeName>
        <fullName evidence="12">7,8-dihydro-6-hydroxymethylpterin-pyrophosphokinase</fullName>
    </alternativeName>
</protein>
<keyword evidence="8" id="KW-0067">ATP-binding</keyword>
<dbReference type="PANTHER" id="PTHR43071">
    <property type="entry name" value="2-AMINO-4-HYDROXY-6-HYDROXYMETHYLDIHYDROPTERIDINE PYROPHOSPHOKINASE"/>
    <property type="match status" value="1"/>
</dbReference>
<dbReference type="GO" id="GO:0046656">
    <property type="term" value="P:folic acid biosynthetic process"/>
    <property type="evidence" value="ECO:0007669"/>
    <property type="project" value="UniProtKB-KW"/>
</dbReference>
<proteinExistence type="inferred from homology"/>
<evidence type="ECO:0000256" key="8">
    <source>
        <dbReference type="ARBA" id="ARBA00022840"/>
    </source>
</evidence>
<dbReference type="AlphaFoldDB" id="A0A848E5Y4"/>
<evidence type="ECO:0000256" key="5">
    <source>
        <dbReference type="ARBA" id="ARBA00022679"/>
    </source>
</evidence>
<keyword evidence="6" id="KW-0547">Nucleotide-binding</keyword>
<evidence type="ECO:0000256" key="2">
    <source>
        <dbReference type="ARBA" id="ARBA00005810"/>
    </source>
</evidence>
<evidence type="ECO:0000256" key="10">
    <source>
        <dbReference type="ARBA" id="ARBA00029409"/>
    </source>
</evidence>
<dbReference type="Proteomes" id="UP000548582">
    <property type="component" value="Unassembled WGS sequence"/>
</dbReference>
<keyword evidence="15" id="KW-1185">Reference proteome</keyword>
<sequence>MAVERAVVAIGANLPRADGTPAIETCRWAAGRLATIPGMRLIAVSSWWESAPIPPDPRSPAYVNGAALLEGETTPEALLAALHAIEEEAGRARPYPNAPRVLDLDLVDLGGRVREGAPPLLPHPRAHLRAFVLRPLAEISPGWVHPVLGRPMATLLPTVADQAIRRLDEAGGKGV</sequence>
<keyword evidence="9" id="KW-0289">Folate biosynthesis</keyword>
<dbReference type="UniPathway" id="UPA00077">
    <property type="reaction ID" value="UER00155"/>
</dbReference>
<dbReference type="NCBIfam" id="TIGR01498">
    <property type="entry name" value="folK"/>
    <property type="match status" value="1"/>
</dbReference>
<evidence type="ECO:0000313" key="14">
    <source>
        <dbReference type="EMBL" id="NMJ39811.1"/>
    </source>
</evidence>
<comment type="caution">
    <text evidence="14">The sequence shown here is derived from an EMBL/GenBank/DDBJ whole genome shotgun (WGS) entry which is preliminary data.</text>
</comment>
<evidence type="ECO:0000256" key="6">
    <source>
        <dbReference type="ARBA" id="ARBA00022741"/>
    </source>
</evidence>
<evidence type="ECO:0000256" key="3">
    <source>
        <dbReference type="ARBA" id="ARBA00013253"/>
    </source>
</evidence>
<evidence type="ECO:0000256" key="4">
    <source>
        <dbReference type="ARBA" id="ARBA00016218"/>
    </source>
</evidence>
<evidence type="ECO:0000256" key="1">
    <source>
        <dbReference type="ARBA" id="ARBA00005051"/>
    </source>
</evidence>
<organism evidence="14 15">
    <name type="scientific">Neoroseomonas marina</name>
    <dbReference type="NCBI Taxonomy" id="1232220"/>
    <lineage>
        <taxon>Bacteria</taxon>
        <taxon>Pseudomonadati</taxon>
        <taxon>Pseudomonadota</taxon>
        <taxon>Alphaproteobacteria</taxon>
        <taxon>Acetobacterales</taxon>
        <taxon>Acetobacteraceae</taxon>
        <taxon>Neoroseomonas</taxon>
    </lineage>
</organism>
<keyword evidence="5 14" id="KW-0808">Transferase</keyword>
<name>A0A848E5Y4_9PROT</name>
<evidence type="ECO:0000313" key="15">
    <source>
        <dbReference type="Proteomes" id="UP000548582"/>
    </source>
</evidence>
<comment type="pathway">
    <text evidence="1">Cofactor biosynthesis; tetrahydrofolate biosynthesis; 2-amino-4-hydroxy-6-hydroxymethyl-7,8-dihydropteridine diphosphate from 7,8-dihydroneopterin triphosphate: step 4/4.</text>
</comment>
<reference evidence="14 15" key="1">
    <citation type="submission" date="2020-03" db="EMBL/GenBank/DDBJ databases">
        <authorList>
            <person name="Sun Q."/>
        </authorList>
    </citation>
    <scope>NUCLEOTIDE SEQUENCE [LARGE SCALE GENOMIC DNA]</scope>
    <source>
        <strain evidence="14 15">JC162</strain>
    </source>
</reference>
<dbReference type="InterPro" id="IPR035907">
    <property type="entry name" value="Hppk_sf"/>
</dbReference>
<dbReference type="SUPFAM" id="SSF55083">
    <property type="entry name" value="6-hydroxymethyl-7,8-dihydropterin pyrophosphokinase, HPPK"/>
    <property type="match status" value="1"/>
</dbReference>
<evidence type="ECO:0000256" key="9">
    <source>
        <dbReference type="ARBA" id="ARBA00022909"/>
    </source>
</evidence>
<dbReference type="GO" id="GO:0046654">
    <property type="term" value="P:tetrahydrofolate biosynthetic process"/>
    <property type="evidence" value="ECO:0007669"/>
    <property type="project" value="UniProtKB-UniPathway"/>
</dbReference>
<evidence type="ECO:0000256" key="7">
    <source>
        <dbReference type="ARBA" id="ARBA00022777"/>
    </source>
</evidence>
<dbReference type="EMBL" id="JABBKX010000001">
    <property type="protein sequence ID" value="NMJ39811.1"/>
    <property type="molecule type" value="Genomic_DNA"/>
</dbReference>
<comment type="similarity">
    <text evidence="2">Belongs to the HPPK family.</text>
</comment>
<dbReference type="GO" id="GO:0005524">
    <property type="term" value="F:ATP binding"/>
    <property type="evidence" value="ECO:0007669"/>
    <property type="project" value="UniProtKB-KW"/>
</dbReference>
<dbReference type="RefSeq" id="WP_170052122.1">
    <property type="nucleotide sequence ID" value="NZ_JABBKX010000001.1"/>
</dbReference>
<evidence type="ECO:0000259" key="13">
    <source>
        <dbReference type="Pfam" id="PF01288"/>
    </source>
</evidence>
<dbReference type="Pfam" id="PF01288">
    <property type="entry name" value="HPPK"/>
    <property type="match status" value="1"/>
</dbReference>
<evidence type="ECO:0000256" key="11">
    <source>
        <dbReference type="ARBA" id="ARBA00029766"/>
    </source>
</evidence>
<keyword evidence="7 14" id="KW-0418">Kinase</keyword>
<evidence type="ECO:0000256" key="12">
    <source>
        <dbReference type="ARBA" id="ARBA00033413"/>
    </source>
</evidence>
<dbReference type="CDD" id="cd00483">
    <property type="entry name" value="HPPK"/>
    <property type="match status" value="1"/>
</dbReference>
<feature type="domain" description="7,8-dihydro-6-hydroxymethylpterin-pyrophosphokinase" evidence="13">
    <location>
        <begin position="7"/>
        <end position="141"/>
    </location>
</feature>
<dbReference type="PANTHER" id="PTHR43071:SF1">
    <property type="entry name" value="2-AMINO-4-HYDROXY-6-HYDROXYMETHYLDIHYDROPTERIDINE PYROPHOSPHOKINASE"/>
    <property type="match status" value="1"/>
</dbReference>
<dbReference type="GO" id="GO:0016301">
    <property type="term" value="F:kinase activity"/>
    <property type="evidence" value="ECO:0007669"/>
    <property type="project" value="UniProtKB-KW"/>
</dbReference>